<reference evidence="3" key="1">
    <citation type="journal article" date="2018" name="Biotechnol. Bioeng.">
        <title>A reference genome of the Chinese hamster based on a hybrid assembly strategy.</title>
        <authorList>
            <person name="Rupp O."/>
            <person name="MacDonald M.L."/>
            <person name="Li S."/>
            <person name="Dhiman H."/>
            <person name="Polson S."/>
            <person name="Griep S."/>
            <person name="Heffner K."/>
            <person name="Hernandez I."/>
            <person name="Brinkrolf K."/>
            <person name="Jadhav V."/>
            <person name="Samoudi M."/>
            <person name="Hao H."/>
            <person name="Kingham B."/>
            <person name="Goesmann A."/>
            <person name="Betenbaugh M.J."/>
            <person name="Lewis N.E."/>
            <person name="Borth N."/>
            <person name="Lee K.H."/>
        </authorList>
    </citation>
    <scope>NUCLEOTIDE SEQUENCE [LARGE SCALE GENOMIC DNA]</scope>
    <source>
        <strain evidence="3">17A/GY</strain>
    </source>
</reference>
<dbReference type="AlphaFoldDB" id="A0A9J7GZB6"/>
<organism evidence="3 4">
    <name type="scientific">Cricetulus griseus</name>
    <name type="common">Chinese hamster</name>
    <name type="synonym">Cricetulus barabensis griseus</name>
    <dbReference type="NCBI Taxonomy" id="10029"/>
    <lineage>
        <taxon>Eukaryota</taxon>
        <taxon>Metazoa</taxon>
        <taxon>Chordata</taxon>
        <taxon>Craniata</taxon>
        <taxon>Vertebrata</taxon>
        <taxon>Euteleostomi</taxon>
        <taxon>Mammalia</taxon>
        <taxon>Eutheria</taxon>
        <taxon>Euarchontoglires</taxon>
        <taxon>Glires</taxon>
        <taxon>Rodentia</taxon>
        <taxon>Myomorpha</taxon>
        <taxon>Muroidea</taxon>
        <taxon>Cricetidae</taxon>
        <taxon>Cricetinae</taxon>
        <taxon>Cricetulus</taxon>
    </lineage>
</organism>
<name>A0A9J7GZB6_CRIGR</name>
<dbReference type="PANTHER" id="PTHR47595:SF3">
    <property type="entry name" value="MYB_SANT-LIKE DNA-BINDING DOMAIN-CONTAINING PROTEIN"/>
    <property type="match status" value="1"/>
</dbReference>
<dbReference type="CTD" id="146050"/>
<dbReference type="RefSeq" id="XP_035301892.1">
    <property type="nucleotide sequence ID" value="XM_035446001.1"/>
</dbReference>
<dbReference type="FunFam" id="1.10.10.60:FF:000032">
    <property type="entry name" value="Zinc finger and SCAN domain-containing 20"/>
    <property type="match status" value="1"/>
</dbReference>
<dbReference type="OrthoDB" id="691673at2759"/>
<gene>
    <name evidence="4" type="primary">Zscan29</name>
</gene>
<evidence type="ECO:0000313" key="3">
    <source>
        <dbReference type="Proteomes" id="UP001108280"/>
    </source>
</evidence>
<evidence type="ECO:0000313" key="4">
    <source>
        <dbReference type="RefSeq" id="XP_035301892.1"/>
    </source>
</evidence>
<feature type="region of interest" description="Disordered" evidence="1">
    <location>
        <begin position="114"/>
        <end position="143"/>
    </location>
</feature>
<evidence type="ECO:0000256" key="1">
    <source>
        <dbReference type="SAM" id="MobiDB-lite"/>
    </source>
</evidence>
<dbReference type="InterPro" id="IPR044822">
    <property type="entry name" value="Myb_DNA-bind_4"/>
</dbReference>
<reference evidence="3" key="2">
    <citation type="journal article" date="2020" name="Biotechnol. Bioeng.">
        <title>Chromosome-scale scaffolds for the Chinese hamster reference genome assembly to facilitate the study of the CHO epigenome.</title>
        <authorList>
            <person name="Hilliard W."/>
            <person name="MacDonald M."/>
            <person name="Lee K.H."/>
        </authorList>
    </citation>
    <scope>NUCLEOTIDE SEQUENCE [LARGE SCALE GENOMIC DNA]</scope>
    <source>
        <strain evidence="3">17A/GY</strain>
    </source>
</reference>
<evidence type="ECO:0000259" key="2">
    <source>
        <dbReference type="Pfam" id="PF13837"/>
    </source>
</evidence>
<reference evidence="4" key="3">
    <citation type="submission" date="2025-08" db="UniProtKB">
        <authorList>
            <consortium name="RefSeq"/>
        </authorList>
    </citation>
    <scope>IDENTIFICATION</scope>
    <source>
        <strain evidence="4">17A/GY</strain>
        <tissue evidence="4">Liver</tissue>
    </source>
</reference>
<feature type="compositionally biased region" description="Acidic residues" evidence="1">
    <location>
        <begin position="286"/>
        <end position="301"/>
    </location>
</feature>
<dbReference type="Pfam" id="PF13837">
    <property type="entry name" value="Myb_DNA-bind_4"/>
    <property type="match status" value="1"/>
</dbReference>
<feature type="domain" description="Myb/SANT-like DNA-binding" evidence="2">
    <location>
        <begin position="163"/>
        <end position="247"/>
    </location>
</feature>
<feature type="region of interest" description="Disordered" evidence="1">
    <location>
        <begin position="262"/>
        <end position="316"/>
    </location>
</feature>
<sequence length="335" mass="37269">MLTAALQEIPLPRGGRATRGFQPTVGTLLSVAKARGALQGADCGIVGARAVPDCATWGDPELGTKTVSRKWRGGSDTGGRLRKRAWTTWTFGFPFPKPDVVSRLDQGEPWIPDLLSSKEKDVPKSNSTGDKQVYTDPLPSKRDKSSWVEQDLWGFDDEKVVGVHWGYEETRTLLAILSQTEFYEALRNCRRNSQVYGAVAEKLREYGFLRTLEQCRTKFKGLQKSYRKVKSGHPPETCPFFEEMEALMSAQVIALPISVMEEATSHPSQADTETEEPGQRAWQHEEGEETVAEGSDSDDLEAIPQDPDNPPASVVFRSPSGKKLFLGFGIRYEEQ</sequence>
<dbReference type="KEGG" id="cge:100755445"/>
<proteinExistence type="predicted"/>
<accession>A0A9J7GZB6</accession>
<protein>
    <submittedName>
        <fullName evidence="4">LOW QUALITY PROTEIN: zinc finger and SCAN domain-containing protein 29 isoform X3</fullName>
    </submittedName>
</protein>
<dbReference type="GeneID" id="100755445"/>
<dbReference type="Gene3D" id="1.10.10.60">
    <property type="entry name" value="Homeodomain-like"/>
    <property type="match status" value="1"/>
</dbReference>
<keyword evidence="3" id="KW-1185">Reference proteome</keyword>
<dbReference type="Proteomes" id="UP001108280">
    <property type="component" value="Chromosome 6"/>
</dbReference>
<dbReference type="PANTHER" id="PTHR47595">
    <property type="entry name" value="HEAT SHOCK 70 KDA PROTEIN 14"/>
    <property type="match status" value="1"/>
</dbReference>